<dbReference type="InterPro" id="IPR056884">
    <property type="entry name" value="NPHP3-like_N"/>
</dbReference>
<dbReference type="Pfam" id="PF25053">
    <property type="entry name" value="DUF7791"/>
    <property type="match status" value="1"/>
</dbReference>
<evidence type="ECO:0000256" key="1">
    <source>
        <dbReference type="ARBA" id="ARBA00022737"/>
    </source>
</evidence>
<keyword evidence="6" id="KW-1185">Reference proteome</keyword>
<keyword evidence="2" id="KW-0175">Coiled coil</keyword>
<dbReference type="OrthoDB" id="443402at2759"/>
<dbReference type="InterPro" id="IPR056693">
    <property type="entry name" value="DUF7791"/>
</dbReference>
<evidence type="ECO:0000259" key="4">
    <source>
        <dbReference type="Pfam" id="PF25053"/>
    </source>
</evidence>
<accession>A0A7C8IQ82</accession>
<dbReference type="PANTHER" id="PTHR10039">
    <property type="entry name" value="AMELOGENIN"/>
    <property type="match status" value="1"/>
</dbReference>
<feature type="domain" description="DUF7791" evidence="4">
    <location>
        <begin position="528"/>
        <end position="662"/>
    </location>
</feature>
<feature type="coiled-coil region" evidence="2">
    <location>
        <begin position="76"/>
        <end position="144"/>
    </location>
</feature>
<sequence>MAESLAIVGLASNIISFIEFGLKLVSGAKTLRESPHRTLPEISELETILHDVRTFNNEVLRQKSSGQQLSQDEQGILEMVKECNHLARQIQNLTKDLKVRPEARWKMWENGRTVCKVLMNREEMKDMQRRLESLSQRIKDNVRQSLDEERNSAIMGKLRSIERSHRENEINYVFVVDAIRNDIMDLTSQSQDAGEMRGGTEAAHLTNLKIKLDTLFKQHGICKRQLDIIESLYFPDLRRRYSQIPEVELFTNAWLLDPTKTTFMEWLESRDNTYWITGKAGSGKSTLMKFAAEHPDTLQALKRWAEPAELYTAGYFFWNQGFEMQKSQLGLFQSLLYQILKCVPSLIPHVCPARQTHEVWEISELMAIFKRIAEQEVLEAKFCFFIDGLDEYDGKEEEVVRLITFLSASPHVKICASSRQRSIFEEFFNNKSRRLTVHDFTKDDMNKYVRQRLCENPRFQHLLALDPAYEEIVRLISGQAKGVWLWVFLVTKDLVGAINRHEDLPTFRRIVDQLPQDLEEYFTRIIQRIEKQYQQEMAQIFLISIHARTPKPLFYYSLLERERADPDYALKAPVRPMSVDEISENIIIWKSRLHNRCGDLLVVEDVTTTLFGPKVDFLHRTVRDFLRECCYRQLRETLTADFISEWSLCKMVLYSLKAVPAPDLDRHVAGSLTLELIRYASIVEKGSELLETLLADLLDELDRVNNFHLHSVDSVLYRSRAKVFDPQLTNLMMRAVQYQLIKYVRTRLLRDPLLVESSGQPLLTHALSSMWITNGDTSAQEQKERPNICVRMVNLLLDHGSNPNEKLHDENGHQSVWAAFLYRTMR</sequence>
<dbReference type="Proteomes" id="UP000481861">
    <property type="component" value="Unassembled WGS sequence"/>
</dbReference>
<dbReference type="EMBL" id="JAADJZ010000002">
    <property type="protein sequence ID" value="KAF2877567.1"/>
    <property type="molecule type" value="Genomic_DNA"/>
</dbReference>
<dbReference type="AlphaFoldDB" id="A0A7C8IQ82"/>
<name>A0A7C8IQ82_9PLEO</name>
<protein>
    <submittedName>
        <fullName evidence="5">Uncharacterized protein</fullName>
    </submittedName>
</protein>
<proteinExistence type="predicted"/>
<evidence type="ECO:0000313" key="6">
    <source>
        <dbReference type="Proteomes" id="UP000481861"/>
    </source>
</evidence>
<keyword evidence="1" id="KW-0677">Repeat</keyword>
<evidence type="ECO:0000313" key="5">
    <source>
        <dbReference type="EMBL" id="KAF2877567.1"/>
    </source>
</evidence>
<dbReference type="InterPro" id="IPR027417">
    <property type="entry name" value="P-loop_NTPase"/>
</dbReference>
<dbReference type="PANTHER" id="PTHR10039:SF5">
    <property type="entry name" value="NACHT DOMAIN-CONTAINING PROTEIN"/>
    <property type="match status" value="1"/>
</dbReference>
<comment type="caution">
    <text evidence="5">The sequence shown here is derived from an EMBL/GenBank/DDBJ whole genome shotgun (WGS) entry which is preliminary data.</text>
</comment>
<dbReference type="Gene3D" id="3.40.50.300">
    <property type="entry name" value="P-loop containing nucleotide triphosphate hydrolases"/>
    <property type="match status" value="1"/>
</dbReference>
<gene>
    <name evidence="5" type="ORF">BDV95DRAFT_644940</name>
</gene>
<evidence type="ECO:0000256" key="2">
    <source>
        <dbReference type="SAM" id="Coils"/>
    </source>
</evidence>
<dbReference type="Pfam" id="PF24883">
    <property type="entry name" value="NPHP3_N"/>
    <property type="match status" value="1"/>
</dbReference>
<evidence type="ECO:0000259" key="3">
    <source>
        <dbReference type="Pfam" id="PF24883"/>
    </source>
</evidence>
<organism evidence="5 6">
    <name type="scientific">Massariosphaeria phaeospora</name>
    <dbReference type="NCBI Taxonomy" id="100035"/>
    <lineage>
        <taxon>Eukaryota</taxon>
        <taxon>Fungi</taxon>
        <taxon>Dikarya</taxon>
        <taxon>Ascomycota</taxon>
        <taxon>Pezizomycotina</taxon>
        <taxon>Dothideomycetes</taxon>
        <taxon>Pleosporomycetidae</taxon>
        <taxon>Pleosporales</taxon>
        <taxon>Pleosporales incertae sedis</taxon>
        <taxon>Massariosphaeria</taxon>
    </lineage>
</organism>
<feature type="domain" description="Nephrocystin 3-like N-terminal" evidence="3">
    <location>
        <begin position="252"/>
        <end position="419"/>
    </location>
</feature>
<dbReference type="SUPFAM" id="SSF52540">
    <property type="entry name" value="P-loop containing nucleoside triphosphate hydrolases"/>
    <property type="match status" value="1"/>
</dbReference>
<reference evidence="5 6" key="1">
    <citation type="submission" date="2020-01" db="EMBL/GenBank/DDBJ databases">
        <authorList>
            <consortium name="DOE Joint Genome Institute"/>
            <person name="Haridas S."/>
            <person name="Albert R."/>
            <person name="Binder M."/>
            <person name="Bloem J."/>
            <person name="Labutti K."/>
            <person name="Salamov A."/>
            <person name="Andreopoulos B."/>
            <person name="Baker S.E."/>
            <person name="Barry K."/>
            <person name="Bills G."/>
            <person name="Bluhm B.H."/>
            <person name="Cannon C."/>
            <person name="Castanera R."/>
            <person name="Culley D.E."/>
            <person name="Daum C."/>
            <person name="Ezra D."/>
            <person name="Gonzalez J.B."/>
            <person name="Henrissat B."/>
            <person name="Kuo A."/>
            <person name="Liang C."/>
            <person name="Lipzen A."/>
            <person name="Lutzoni F."/>
            <person name="Magnuson J."/>
            <person name="Mondo S."/>
            <person name="Nolan M."/>
            <person name="Ohm R."/>
            <person name="Pangilinan J."/>
            <person name="Park H.-J.H."/>
            <person name="Ramirez L."/>
            <person name="Alfaro M."/>
            <person name="Sun H."/>
            <person name="Tritt A."/>
            <person name="Yoshinaga Y."/>
            <person name="Zwiers L.-H.L."/>
            <person name="Turgeon B.G."/>
            <person name="Goodwin S.B."/>
            <person name="Spatafora J.W."/>
            <person name="Crous P.W."/>
            <person name="Grigoriev I.V."/>
        </authorList>
    </citation>
    <scope>NUCLEOTIDE SEQUENCE [LARGE SCALE GENOMIC DNA]</scope>
    <source>
        <strain evidence="5 6">CBS 611.86</strain>
    </source>
</reference>